<proteinExistence type="predicted"/>
<reference evidence="2" key="1">
    <citation type="submission" date="2019-12" db="EMBL/GenBank/DDBJ databases">
        <authorList>
            <person name="Cremers G."/>
        </authorList>
    </citation>
    <scope>NUCLEOTIDE SEQUENCE</scope>
    <source>
        <strain evidence="2">Mbul1</strain>
    </source>
</reference>
<sequence length="99" mass="11228">MSNAITLRDDLGVTGTSETDNVVRWDDERLYGEHNIYYDGRLVSEEDRGNVTETAAKALRERINRAKPWGTRNAPPRSPARRTGACMRRDRGRPERGLG</sequence>
<name>A0A679INT3_9HYPH</name>
<feature type="compositionally biased region" description="Basic and acidic residues" evidence="1">
    <location>
        <begin position="87"/>
        <end position="99"/>
    </location>
</feature>
<evidence type="ECO:0000313" key="2">
    <source>
        <dbReference type="EMBL" id="CAA2100298.1"/>
    </source>
</evidence>
<feature type="region of interest" description="Disordered" evidence="1">
    <location>
        <begin position="62"/>
        <end position="99"/>
    </location>
</feature>
<organism evidence="2">
    <name type="scientific">Methylobacterium bullatum</name>
    <dbReference type="NCBI Taxonomy" id="570505"/>
    <lineage>
        <taxon>Bacteria</taxon>
        <taxon>Pseudomonadati</taxon>
        <taxon>Pseudomonadota</taxon>
        <taxon>Alphaproteobacteria</taxon>
        <taxon>Hyphomicrobiales</taxon>
        <taxon>Methylobacteriaceae</taxon>
        <taxon>Methylobacterium</taxon>
    </lineage>
</organism>
<dbReference type="AlphaFoldDB" id="A0A679INT3"/>
<gene>
    <name evidence="2" type="ORF">MBUL_00600</name>
</gene>
<evidence type="ECO:0000256" key="1">
    <source>
        <dbReference type="SAM" id="MobiDB-lite"/>
    </source>
</evidence>
<protein>
    <submittedName>
        <fullName evidence="2">Uncharacterized protein</fullName>
    </submittedName>
</protein>
<dbReference type="EMBL" id="LR743504">
    <property type="protein sequence ID" value="CAA2100298.1"/>
    <property type="molecule type" value="Genomic_DNA"/>
</dbReference>
<accession>A0A679INT3</accession>